<dbReference type="AlphaFoldDB" id="A0A8J3QTL1"/>
<accession>A0A8J3QTL1</accession>
<reference evidence="5" key="1">
    <citation type="submission" date="2021-01" db="EMBL/GenBank/DDBJ databases">
        <title>Whole genome shotgun sequence of Rugosimonospora africana NBRC 104875.</title>
        <authorList>
            <person name="Komaki H."/>
            <person name="Tamura T."/>
        </authorList>
    </citation>
    <scope>NUCLEOTIDE SEQUENCE</scope>
    <source>
        <strain evidence="5">NBRC 104875</strain>
    </source>
</reference>
<evidence type="ECO:0000256" key="1">
    <source>
        <dbReference type="ARBA" id="ARBA00023002"/>
    </source>
</evidence>
<gene>
    <name evidence="5" type="ORF">Raf01_36000</name>
</gene>
<evidence type="ECO:0000313" key="5">
    <source>
        <dbReference type="EMBL" id="GIH15428.1"/>
    </source>
</evidence>
<protein>
    <submittedName>
        <fullName evidence="5">Uncharacterized protein</fullName>
    </submittedName>
</protein>
<feature type="compositionally biased region" description="Basic and acidic residues" evidence="2">
    <location>
        <begin position="305"/>
        <end position="314"/>
    </location>
</feature>
<dbReference type="Proteomes" id="UP000642748">
    <property type="component" value="Unassembled WGS sequence"/>
</dbReference>
<evidence type="ECO:0000259" key="4">
    <source>
        <dbReference type="Pfam" id="PF01814"/>
    </source>
</evidence>
<dbReference type="GO" id="GO:0016705">
    <property type="term" value="F:oxidoreductase activity, acting on paired donors, with incorporation or reduction of molecular oxygen"/>
    <property type="evidence" value="ECO:0007669"/>
    <property type="project" value="InterPro"/>
</dbReference>
<feature type="domain" description="Hemerythrin-like" evidence="4">
    <location>
        <begin position="368"/>
        <end position="516"/>
    </location>
</feature>
<dbReference type="PANTHER" id="PTHR43244:SF1">
    <property type="entry name" value="5,10-METHYLENETETRAHYDROMETHANOPTERIN REDUCTASE"/>
    <property type="match status" value="1"/>
</dbReference>
<dbReference type="Pfam" id="PF01814">
    <property type="entry name" value="Hemerythrin"/>
    <property type="match status" value="1"/>
</dbReference>
<comment type="caution">
    <text evidence="5">The sequence shown here is derived from an EMBL/GenBank/DDBJ whole genome shotgun (WGS) entry which is preliminary data.</text>
</comment>
<sequence>MTDYGHELLFGTFLTPTAQRPEQVVALAQLAEQAELDLATFQDHPYQPAFLDTWTLMSYLAAATSRIRLSANVLNLPLRQPVVVARSAASLDLLSGGRVELGIGAGGFWDAIEASGGRRLTPGQSVDALEEAIRIIREVWDAEQRGGIRVAGDYYRVMGAKRGPAPAHDIGIWVGAYKPRMLRLIGRVADGSLPSLPYLSRGPAELVDINAYIDEGAAAAGRDPRSVRRLLNIAGRFTNTASGLLDGPADQWAEDLAGLALDHGISGFILMGDDPSTIQRFGQEVAPAVRELVAAERSGPGTNKKPGDDEPGREVIEAGAPSAFATTPPPATRLTEHRLWDESERPVRPPTPAGQVYSERARTVGGHLIEVHDHLREELTQIRDLIDQVKRGAASVSRARAALNEMTLRQNNWTLGAYCASYCTMLTQHHGIEDGSIFPHLRRSDPALVPVIDRLQQEHVVIHEVVEAVDRALVDLVRAADDGHPAPEDFDGIQNAVDVLTDTLLSHLSYEEQQIVEPIARHGFFPGQV</sequence>
<dbReference type="Gene3D" id="1.20.120.520">
    <property type="entry name" value="nmb1532 protein domain like"/>
    <property type="match status" value="1"/>
</dbReference>
<evidence type="ECO:0000313" key="6">
    <source>
        <dbReference type="Proteomes" id="UP000642748"/>
    </source>
</evidence>
<dbReference type="PANTHER" id="PTHR43244">
    <property type="match status" value="1"/>
</dbReference>
<dbReference type="InterPro" id="IPR050564">
    <property type="entry name" value="F420-G6PD/mer"/>
</dbReference>
<proteinExistence type="predicted"/>
<dbReference type="RefSeq" id="WP_203919060.1">
    <property type="nucleotide sequence ID" value="NZ_BONZ01000034.1"/>
</dbReference>
<dbReference type="CDD" id="cd01097">
    <property type="entry name" value="Tetrahydromethanopterin_reductase"/>
    <property type="match status" value="1"/>
</dbReference>
<dbReference type="InterPro" id="IPR012312">
    <property type="entry name" value="Hemerythrin-like"/>
</dbReference>
<keyword evidence="1" id="KW-0560">Oxidoreductase</keyword>
<dbReference type="CDD" id="cd12108">
    <property type="entry name" value="Hr-like"/>
    <property type="match status" value="1"/>
</dbReference>
<feature type="region of interest" description="Disordered" evidence="2">
    <location>
        <begin position="294"/>
        <end position="314"/>
    </location>
</feature>
<feature type="domain" description="Luciferase-like" evidence="3">
    <location>
        <begin position="17"/>
        <end position="232"/>
    </location>
</feature>
<dbReference type="Gene3D" id="3.20.20.30">
    <property type="entry name" value="Luciferase-like domain"/>
    <property type="match status" value="1"/>
</dbReference>
<dbReference type="InterPro" id="IPR036661">
    <property type="entry name" value="Luciferase-like_sf"/>
</dbReference>
<dbReference type="SUPFAM" id="SSF51679">
    <property type="entry name" value="Bacterial luciferase-like"/>
    <property type="match status" value="1"/>
</dbReference>
<dbReference type="Pfam" id="PF00296">
    <property type="entry name" value="Bac_luciferase"/>
    <property type="match status" value="1"/>
</dbReference>
<dbReference type="EMBL" id="BONZ01000034">
    <property type="protein sequence ID" value="GIH15428.1"/>
    <property type="molecule type" value="Genomic_DNA"/>
</dbReference>
<evidence type="ECO:0000256" key="2">
    <source>
        <dbReference type="SAM" id="MobiDB-lite"/>
    </source>
</evidence>
<evidence type="ECO:0000259" key="3">
    <source>
        <dbReference type="Pfam" id="PF00296"/>
    </source>
</evidence>
<keyword evidence="6" id="KW-1185">Reference proteome</keyword>
<organism evidence="5 6">
    <name type="scientific">Rugosimonospora africana</name>
    <dbReference type="NCBI Taxonomy" id="556532"/>
    <lineage>
        <taxon>Bacteria</taxon>
        <taxon>Bacillati</taxon>
        <taxon>Actinomycetota</taxon>
        <taxon>Actinomycetes</taxon>
        <taxon>Micromonosporales</taxon>
        <taxon>Micromonosporaceae</taxon>
        <taxon>Rugosimonospora</taxon>
    </lineage>
</organism>
<name>A0A8J3QTL1_9ACTN</name>
<dbReference type="InterPro" id="IPR011251">
    <property type="entry name" value="Luciferase-like_dom"/>
</dbReference>